<dbReference type="PANTHER" id="PTHR14690">
    <property type="entry name" value="IQ MOTIF CONTAINING WITH AAA DOMAIN 1"/>
    <property type="match status" value="1"/>
</dbReference>
<dbReference type="AlphaFoldDB" id="A0A4C1S7K2"/>
<dbReference type="SUPFAM" id="SSF52540">
    <property type="entry name" value="P-loop containing nucleoside triphosphate hydrolases"/>
    <property type="match status" value="1"/>
</dbReference>
<dbReference type="Proteomes" id="UP000299102">
    <property type="component" value="Unassembled WGS sequence"/>
</dbReference>
<dbReference type="GO" id="GO:0016887">
    <property type="term" value="F:ATP hydrolysis activity"/>
    <property type="evidence" value="ECO:0007669"/>
    <property type="project" value="InterPro"/>
</dbReference>
<dbReference type="PANTHER" id="PTHR14690:SF0">
    <property type="entry name" value="IQ MOTIF CONTAINING WITH AAA DOMAIN 1"/>
    <property type="match status" value="1"/>
</dbReference>
<evidence type="ECO:0000256" key="1">
    <source>
        <dbReference type="SAM" id="MobiDB-lite"/>
    </source>
</evidence>
<dbReference type="Gene3D" id="3.40.50.300">
    <property type="entry name" value="P-loop containing nucleotide triphosphate hydrolases"/>
    <property type="match status" value="1"/>
</dbReference>
<comment type="caution">
    <text evidence="3">The sequence shown here is derived from an EMBL/GenBank/DDBJ whole genome shotgun (WGS) entry which is preliminary data.</text>
</comment>
<dbReference type="OrthoDB" id="3046016at2759"/>
<evidence type="ECO:0000259" key="2">
    <source>
        <dbReference type="Pfam" id="PF00004"/>
    </source>
</evidence>
<reference evidence="3 4" key="1">
    <citation type="journal article" date="2019" name="Commun. Biol.">
        <title>The bagworm genome reveals a unique fibroin gene that provides high tensile strength.</title>
        <authorList>
            <person name="Kono N."/>
            <person name="Nakamura H."/>
            <person name="Ohtoshi R."/>
            <person name="Tomita M."/>
            <person name="Numata K."/>
            <person name="Arakawa K."/>
        </authorList>
    </citation>
    <scope>NUCLEOTIDE SEQUENCE [LARGE SCALE GENOMIC DNA]</scope>
</reference>
<keyword evidence="4" id="KW-1185">Reference proteome</keyword>
<evidence type="ECO:0000313" key="4">
    <source>
        <dbReference type="Proteomes" id="UP000299102"/>
    </source>
</evidence>
<feature type="compositionally biased region" description="Polar residues" evidence="1">
    <location>
        <begin position="230"/>
        <end position="244"/>
    </location>
</feature>
<dbReference type="InterPro" id="IPR027417">
    <property type="entry name" value="P-loop_NTPase"/>
</dbReference>
<dbReference type="Pfam" id="PF00004">
    <property type="entry name" value="AAA"/>
    <property type="match status" value="1"/>
</dbReference>
<name>A0A4C1S7K2_EUMVA</name>
<dbReference type="InterPro" id="IPR052267">
    <property type="entry name" value="N-DRC_Component"/>
</dbReference>
<dbReference type="EMBL" id="BGZK01003181">
    <property type="protein sequence ID" value="GBO98291.1"/>
    <property type="molecule type" value="Genomic_DNA"/>
</dbReference>
<dbReference type="InterPro" id="IPR003959">
    <property type="entry name" value="ATPase_AAA_core"/>
</dbReference>
<proteinExistence type="predicted"/>
<accession>A0A4C1S7K2</accession>
<organism evidence="3 4">
    <name type="scientific">Eumeta variegata</name>
    <name type="common">Bagworm moth</name>
    <name type="synonym">Eumeta japonica</name>
    <dbReference type="NCBI Taxonomy" id="151549"/>
    <lineage>
        <taxon>Eukaryota</taxon>
        <taxon>Metazoa</taxon>
        <taxon>Ecdysozoa</taxon>
        <taxon>Arthropoda</taxon>
        <taxon>Hexapoda</taxon>
        <taxon>Insecta</taxon>
        <taxon>Pterygota</taxon>
        <taxon>Neoptera</taxon>
        <taxon>Endopterygota</taxon>
        <taxon>Lepidoptera</taxon>
        <taxon>Glossata</taxon>
        <taxon>Ditrysia</taxon>
        <taxon>Tineoidea</taxon>
        <taxon>Psychidae</taxon>
        <taxon>Oiketicinae</taxon>
        <taxon>Eumeta</taxon>
    </lineage>
</organism>
<protein>
    <submittedName>
        <fullName evidence="3">Dynein regulatory complex protein 11</fullName>
    </submittedName>
</protein>
<feature type="domain" description="ATPase AAA-type core" evidence="2">
    <location>
        <begin position="109"/>
        <end position="196"/>
    </location>
</feature>
<gene>
    <name evidence="3" type="primary">IQCA1</name>
    <name evidence="3" type="ORF">EVAR_102383_1</name>
</gene>
<feature type="region of interest" description="Disordered" evidence="1">
    <location>
        <begin position="221"/>
        <end position="244"/>
    </location>
</feature>
<dbReference type="STRING" id="151549.A0A4C1S7K2"/>
<sequence>MIKIEGEVRVVVDEVIRGELELLQAAYDKDRAHKGKKRRNRRKRTTESLFEELVTNGIIRPYPSMSIDDYIGEKCYIGAELRKQEAEPSPCLGDVRQLIKEYCVLPLGAEYVRANSPLVRSVLLTVMKVSRLLQPSVIWMDDAEKPFVKKIPKTDKTDPKRLKKDLVKIIKGICPEDRVIFIGTSRCPWMLNKTIIPMLRQSHSHTQSGLRQLIPDVEEHAAQGGGCRRASTSPACRGSPTPTL</sequence>
<dbReference type="GO" id="GO:0005524">
    <property type="term" value="F:ATP binding"/>
    <property type="evidence" value="ECO:0007669"/>
    <property type="project" value="InterPro"/>
</dbReference>
<evidence type="ECO:0000313" key="3">
    <source>
        <dbReference type="EMBL" id="GBO98291.1"/>
    </source>
</evidence>